<dbReference type="Proteomes" id="UP000053766">
    <property type="component" value="Unassembled WGS sequence"/>
</dbReference>
<reference evidence="3" key="2">
    <citation type="journal article" date="2016" name="Sci. Rep.">
        <title>Dictyocaulus viviparus genome, variome and transcriptome elucidate lungworm biology and support future intervention.</title>
        <authorList>
            <person name="McNulty S.N."/>
            <person name="Strube C."/>
            <person name="Rosa B.A."/>
            <person name="Martin J.C."/>
            <person name="Tyagi R."/>
            <person name="Choi Y.J."/>
            <person name="Wang Q."/>
            <person name="Hallsworth Pepin K."/>
            <person name="Zhang X."/>
            <person name="Ozersky P."/>
            <person name="Wilson R.K."/>
            <person name="Sternberg P.W."/>
            <person name="Gasser R.B."/>
            <person name="Mitreva M."/>
        </authorList>
    </citation>
    <scope>NUCLEOTIDE SEQUENCE [LARGE SCALE GENOMIC DNA]</scope>
    <source>
        <strain evidence="3">HannoverDv2000</strain>
    </source>
</reference>
<keyword evidence="3" id="KW-1185">Reference proteome</keyword>
<evidence type="ECO:0000256" key="1">
    <source>
        <dbReference type="SAM" id="Phobius"/>
    </source>
</evidence>
<keyword evidence="1" id="KW-1133">Transmembrane helix</keyword>
<evidence type="ECO:0000313" key="2">
    <source>
        <dbReference type="EMBL" id="KJH40404.1"/>
    </source>
</evidence>
<feature type="transmembrane region" description="Helical" evidence="1">
    <location>
        <begin position="6"/>
        <end position="27"/>
    </location>
</feature>
<protein>
    <submittedName>
        <fullName evidence="2">Uncharacterized protein</fullName>
    </submittedName>
</protein>
<keyword evidence="1" id="KW-0472">Membrane</keyword>
<evidence type="ECO:0000313" key="3">
    <source>
        <dbReference type="Proteomes" id="UP000053766"/>
    </source>
</evidence>
<dbReference type="EMBL" id="KN717247">
    <property type="protein sequence ID" value="KJH40404.1"/>
    <property type="molecule type" value="Genomic_DNA"/>
</dbReference>
<proteinExistence type="predicted"/>
<sequence length="101" mass="11246">MSILQYTIIIMLTVLLSYVQVFVLGNYTTSELFAPSSLYHLQIALATPLVLHYDEEIAQRLSFIVNDAVNAANAHHLRQPANFTNSFGHRGRSDGIEVKVG</sequence>
<dbReference type="AlphaFoldDB" id="A0A0D8X9U6"/>
<keyword evidence="1" id="KW-0812">Transmembrane</keyword>
<reference evidence="2 3" key="1">
    <citation type="submission" date="2013-11" db="EMBL/GenBank/DDBJ databases">
        <title>Draft genome of the bovine lungworm Dictyocaulus viviparus.</title>
        <authorList>
            <person name="Mitreva M."/>
        </authorList>
    </citation>
    <scope>NUCLEOTIDE SEQUENCE [LARGE SCALE GENOMIC DNA]</scope>
    <source>
        <strain evidence="2 3">HannoverDv2000</strain>
    </source>
</reference>
<accession>A0A0D8X9U6</accession>
<gene>
    <name evidence="2" type="ORF">DICVIV_13644</name>
</gene>
<name>A0A0D8X9U6_DICVI</name>
<organism evidence="2 3">
    <name type="scientific">Dictyocaulus viviparus</name>
    <name type="common">Bovine lungworm</name>
    <dbReference type="NCBI Taxonomy" id="29172"/>
    <lineage>
        <taxon>Eukaryota</taxon>
        <taxon>Metazoa</taxon>
        <taxon>Ecdysozoa</taxon>
        <taxon>Nematoda</taxon>
        <taxon>Chromadorea</taxon>
        <taxon>Rhabditida</taxon>
        <taxon>Rhabditina</taxon>
        <taxon>Rhabditomorpha</taxon>
        <taxon>Strongyloidea</taxon>
        <taxon>Metastrongylidae</taxon>
        <taxon>Dictyocaulus</taxon>
    </lineage>
</organism>